<dbReference type="AlphaFoldDB" id="A0A645C127"/>
<protein>
    <submittedName>
        <fullName evidence="1">Uncharacterized protein</fullName>
    </submittedName>
</protein>
<accession>A0A645C127</accession>
<organism evidence="1">
    <name type="scientific">bioreactor metagenome</name>
    <dbReference type="NCBI Taxonomy" id="1076179"/>
    <lineage>
        <taxon>unclassified sequences</taxon>
        <taxon>metagenomes</taxon>
        <taxon>ecological metagenomes</taxon>
    </lineage>
</organism>
<proteinExistence type="predicted"/>
<gene>
    <name evidence="1" type="ORF">SDC9_118481</name>
</gene>
<evidence type="ECO:0000313" key="1">
    <source>
        <dbReference type="EMBL" id="MPM71516.1"/>
    </source>
</evidence>
<dbReference type="EMBL" id="VSSQ01024163">
    <property type="protein sequence ID" value="MPM71516.1"/>
    <property type="molecule type" value="Genomic_DNA"/>
</dbReference>
<name>A0A645C127_9ZZZZ</name>
<comment type="caution">
    <text evidence="1">The sequence shown here is derived from an EMBL/GenBank/DDBJ whole genome shotgun (WGS) entry which is preliminary data.</text>
</comment>
<reference evidence="1" key="1">
    <citation type="submission" date="2019-08" db="EMBL/GenBank/DDBJ databases">
        <authorList>
            <person name="Kucharzyk K."/>
            <person name="Murdoch R.W."/>
            <person name="Higgins S."/>
            <person name="Loffler F."/>
        </authorList>
    </citation>
    <scope>NUCLEOTIDE SEQUENCE</scope>
</reference>
<sequence length="105" mass="11440">MEIGSTAPDFDLEIASDHRQIITGDRIGFLLSAGILGYDAGGGLPLFAVLAYRNHIFIKILSGDCDGSYLNLVDKIERSEIENDFRVIGVLSIERLIRGVNFAIG</sequence>